<dbReference type="STRING" id="356660.SAMN05444336_111117"/>
<dbReference type="InterPro" id="IPR036291">
    <property type="entry name" value="NAD(P)-bd_dom_sf"/>
</dbReference>
<dbReference type="Proteomes" id="UP000199118">
    <property type="component" value="Unassembled WGS sequence"/>
</dbReference>
<accession>A0A1H3F495</accession>
<dbReference type="FunFam" id="1.10.1040.10:FF:000017">
    <property type="entry name" value="2-dehydropantoate 2-reductase"/>
    <property type="match status" value="1"/>
</dbReference>
<evidence type="ECO:0000256" key="6">
    <source>
        <dbReference type="ARBA" id="ARBA00022857"/>
    </source>
</evidence>
<evidence type="ECO:0000259" key="12">
    <source>
        <dbReference type="Pfam" id="PF08546"/>
    </source>
</evidence>
<dbReference type="EC" id="1.1.1.169" evidence="3 10"/>
<keyword evidence="14" id="KW-1185">Reference proteome</keyword>
<comment type="pathway">
    <text evidence="1 10">Cofactor biosynthesis; (R)-pantothenate biosynthesis; (R)-pantoate from 3-methyl-2-oxobutanoate: step 2/2.</text>
</comment>
<evidence type="ECO:0000256" key="2">
    <source>
        <dbReference type="ARBA" id="ARBA00007870"/>
    </source>
</evidence>
<name>A0A1H3F495_9RHOB</name>
<dbReference type="EMBL" id="FNMZ01000011">
    <property type="protein sequence ID" value="SDX85667.1"/>
    <property type="molecule type" value="Genomic_DNA"/>
</dbReference>
<sequence>MKVAVVGAGGIGGYLAVRLAAAGNPVSVVARGAHLDAIRARGLTLEEHSGKVTTVQVPASADPGDLGPADLVIFGVKGHQLDDAMEMARPLMAGGGVALPILNGVTATPRLEAVFGEGRALIGTAQISAEIVRPGVIGRLDSETGLVLGDRDGRQDTEPAASVRAMLLAAGAPAPESDDVRVDLWRKMIAWNGTGTLTAAARCHVGDVQASPELRRLYEALVREAYAVAVAAGAPVPADTPDKVLARFEGMSGAIRSSMAADLEAGRALEVDHMTGAVARMGRELGVPVPATEAMCAVLVPHRDGRG</sequence>
<dbReference type="GO" id="GO:0005737">
    <property type="term" value="C:cytoplasm"/>
    <property type="evidence" value="ECO:0007669"/>
    <property type="project" value="TreeGrafter"/>
</dbReference>
<dbReference type="InterPro" id="IPR013332">
    <property type="entry name" value="KPR_N"/>
</dbReference>
<dbReference type="NCBIfam" id="TIGR00745">
    <property type="entry name" value="apbA_panE"/>
    <property type="match status" value="1"/>
</dbReference>
<evidence type="ECO:0000256" key="10">
    <source>
        <dbReference type="RuleBase" id="RU362068"/>
    </source>
</evidence>
<evidence type="ECO:0000256" key="8">
    <source>
        <dbReference type="ARBA" id="ARBA00032024"/>
    </source>
</evidence>
<dbReference type="RefSeq" id="WP_176954848.1">
    <property type="nucleotide sequence ID" value="NZ_FNMZ01000011.1"/>
</dbReference>
<keyword evidence="6 10" id="KW-0521">NADP</keyword>
<dbReference type="Gene3D" id="3.40.50.720">
    <property type="entry name" value="NAD(P)-binding Rossmann-like Domain"/>
    <property type="match status" value="1"/>
</dbReference>
<evidence type="ECO:0000313" key="14">
    <source>
        <dbReference type="Proteomes" id="UP000199118"/>
    </source>
</evidence>
<keyword evidence="7 10" id="KW-0560">Oxidoreductase</keyword>
<dbReference type="InterPro" id="IPR008927">
    <property type="entry name" value="6-PGluconate_DH-like_C_sf"/>
</dbReference>
<evidence type="ECO:0000256" key="3">
    <source>
        <dbReference type="ARBA" id="ARBA00013014"/>
    </source>
</evidence>
<evidence type="ECO:0000256" key="4">
    <source>
        <dbReference type="ARBA" id="ARBA00019465"/>
    </source>
</evidence>
<evidence type="ECO:0000256" key="7">
    <source>
        <dbReference type="ARBA" id="ARBA00023002"/>
    </source>
</evidence>
<dbReference type="InterPro" id="IPR003710">
    <property type="entry name" value="ApbA"/>
</dbReference>
<organism evidence="13 14">
    <name type="scientific">Albimonas donghaensis</name>
    <dbReference type="NCBI Taxonomy" id="356660"/>
    <lineage>
        <taxon>Bacteria</taxon>
        <taxon>Pseudomonadati</taxon>
        <taxon>Pseudomonadota</taxon>
        <taxon>Alphaproteobacteria</taxon>
        <taxon>Rhodobacterales</taxon>
        <taxon>Paracoccaceae</taxon>
        <taxon>Albimonas</taxon>
    </lineage>
</organism>
<feature type="domain" description="Ketopantoate reductase N-terminal" evidence="11">
    <location>
        <begin position="3"/>
        <end position="150"/>
    </location>
</feature>
<reference evidence="13 14" key="1">
    <citation type="submission" date="2016-10" db="EMBL/GenBank/DDBJ databases">
        <authorList>
            <person name="de Groot N.N."/>
        </authorList>
    </citation>
    <scope>NUCLEOTIDE SEQUENCE [LARGE SCALE GENOMIC DNA]</scope>
    <source>
        <strain evidence="13 14">DSM 17890</strain>
    </source>
</reference>
<dbReference type="GO" id="GO:0015940">
    <property type="term" value="P:pantothenate biosynthetic process"/>
    <property type="evidence" value="ECO:0007669"/>
    <property type="project" value="UniProtKB-UniPathway"/>
</dbReference>
<evidence type="ECO:0000313" key="13">
    <source>
        <dbReference type="EMBL" id="SDX85667.1"/>
    </source>
</evidence>
<dbReference type="Gene3D" id="1.10.1040.10">
    <property type="entry name" value="N-(1-d-carboxylethyl)-l-norvaline Dehydrogenase, domain 2"/>
    <property type="match status" value="1"/>
</dbReference>
<dbReference type="PANTHER" id="PTHR21708">
    <property type="entry name" value="PROBABLE 2-DEHYDROPANTOATE 2-REDUCTASE"/>
    <property type="match status" value="1"/>
</dbReference>
<dbReference type="AlphaFoldDB" id="A0A1H3F495"/>
<comment type="function">
    <text evidence="10">Catalyzes the NADPH-dependent reduction of ketopantoate into pantoic acid.</text>
</comment>
<dbReference type="PANTHER" id="PTHR21708:SF26">
    <property type="entry name" value="2-DEHYDROPANTOATE 2-REDUCTASE"/>
    <property type="match status" value="1"/>
</dbReference>
<dbReference type="Pfam" id="PF02558">
    <property type="entry name" value="ApbA"/>
    <property type="match status" value="1"/>
</dbReference>
<evidence type="ECO:0000256" key="1">
    <source>
        <dbReference type="ARBA" id="ARBA00004994"/>
    </source>
</evidence>
<comment type="catalytic activity">
    <reaction evidence="9 10">
        <text>(R)-pantoate + NADP(+) = 2-dehydropantoate + NADPH + H(+)</text>
        <dbReference type="Rhea" id="RHEA:16233"/>
        <dbReference type="ChEBI" id="CHEBI:11561"/>
        <dbReference type="ChEBI" id="CHEBI:15378"/>
        <dbReference type="ChEBI" id="CHEBI:15980"/>
        <dbReference type="ChEBI" id="CHEBI:57783"/>
        <dbReference type="ChEBI" id="CHEBI:58349"/>
        <dbReference type="EC" id="1.1.1.169"/>
    </reaction>
</comment>
<comment type="similarity">
    <text evidence="2 10">Belongs to the ketopantoate reductase family.</text>
</comment>
<evidence type="ECO:0000256" key="5">
    <source>
        <dbReference type="ARBA" id="ARBA00022655"/>
    </source>
</evidence>
<evidence type="ECO:0000259" key="11">
    <source>
        <dbReference type="Pfam" id="PF02558"/>
    </source>
</evidence>
<dbReference type="GO" id="GO:0008677">
    <property type="term" value="F:2-dehydropantoate 2-reductase activity"/>
    <property type="evidence" value="ECO:0007669"/>
    <property type="project" value="UniProtKB-EC"/>
</dbReference>
<protein>
    <recommendedName>
        <fullName evidence="4 10">2-dehydropantoate 2-reductase</fullName>
        <ecNumber evidence="3 10">1.1.1.169</ecNumber>
    </recommendedName>
    <alternativeName>
        <fullName evidence="8 10">Ketopantoate reductase</fullName>
    </alternativeName>
</protein>
<dbReference type="UniPathway" id="UPA00028">
    <property type="reaction ID" value="UER00004"/>
</dbReference>
<dbReference type="SUPFAM" id="SSF51735">
    <property type="entry name" value="NAD(P)-binding Rossmann-fold domains"/>
    <property type="match status" value="1"/>
</dbReference>
<dbReference type="InterPro" id="IPR013328">
    <property type="entry name" value="6PGD_dom2"/>
</dbReference>
<keyword evidence="5 10" id="KW-0566">Pantothenate biosynthesis</keyword>
<dbReference type="InterPro" id="IPR013752">
    <property type="entry name" value="KPA_reductase"/>
</dbReference>
<feature type="domain" description="Ketopantoate reductase C-terminal" evidence="12">
    <location>
        <begin position="179"/>
        <end position="299"/>
    </location>
</feature>
<dbReference type="SUPFAM" id="SSF48179">
    <property type="entry name" value="6-phosphogluconate dehydrogenase C-terminal domain-like"/>
    <property type="match status" value="1"/>
</dbReference>
<gene>
    <name evidence="13" type="ORF">SAMN05444336_111117</name>
</gene>
<proteinExistence type="inferred from homology"/>
<dbReference type="Pfam" id="PF08546">
    <property type="entry name" value="ApbA_C"/>
    <property type="match status" value="1"/>
</dbReference>
<dbReference type="InterPro" id="IPR051402">
    <property type="entry name" value="KPR-Related"/>
</dbReference>
<evidence type="ECO:0000256" key="9">
    <source>
        <dbReference type="ARBA" id="ARBA00048793"/>
    </source>
</evidence>